<dbReference type="GO" id="GO:0008168">
    <property type="term" value="F:methyltransferase activity"/>
    <property type="evidence" value="ECO:0007669"/>
    <property type="project" value="UniProtKB-KW"/>
</dbReference>
<proteinExistence type="predicted"/>
<keyword evidence="2" id="KW-0489">Methyltransferase</keyword>
<dbReference type="Proteomes" id="UP000546126">
    <property type="component" value="Unassembled WGS sequence"/>
</dbReference>
<evidence type="ECO:0000313" key="2">
    <source>
        <dbReference type="EMBL" id="NUW41195.1"/>
    </source>
</evidence>
<dbReference type="GO" id="GO:0032259">
    <property type="term" value="P:methylation"/>
    <property type="evidence" value="ECO:0007669"/>
    <property type="project" value="UniProtKB-KW"/>
</dbReference>
<sequence length="412" mass="42799">MSAALVRAVALMGPVLAVAAIVAVRRPEEPRIAAALLATGWNALALSGVNALALHLGWWSFHAQGAVALGVPVDLLLGWAVLWGAVPALAAPGAPVPLTAAALAWLDLAVMPLGRPVLVLGPDWLLGETVAVACALVPGLLVARWTWTGRRLRARAAAQVVLAAGLGVGLPLLLTGAWRQPAWALGLLAQAMAVPGLLGLAAVREFAVSGGGTPLPYDPPRRLVTGGPYAYVRNPMQAAMTGGYLLLATLDPVFLGAAAVAFAYGAGLAAWHEGEQLAARHGAEWEAYRKAVRPWLPRLRPVAPPPAVIHVARTCGQCAPVGRWLARRDPVALEVAAAEDHPRGLRRITYERADGVTAEGVRALAAALTHVHLGWALLGWLVTLPGVAWFAQLCVDALGGGPRTLTPDGAPR</sequence>
<feature type="transmembrane region" description="Helical" evidence="1">
    <location>
        <begin position="36"/>
        <end position="59"/>
    </location>
</feature>
<keyword evidence="2" id="KW-0808">Transferase</keyword>
<reference evidence="2 3" key="1">
    <citation type="submission" date="2020-06" db="EMBL/GenBank/DDBJ databases">
        <authorList>
            <person name="Chanama M."/>
        </authorList>
    </citation>
    <scope>NUCLEOTIDE SEQUENCE [LARGE SCALE GENOMIC DNA]</scope>
    <source>
        <strain evidence="2 3">TBRC6557</strain>
    </source>
</reference>
<dbReference type="AlphaFoldDB" id="A0A7Y6MBT1"/>
<dbReference type="RefSeq" id="WP_175600728.1">
    <property type="nucleotide sequence ID" value="NZ_JABWGO010000002.1"/>
</dbReference>
<protein>
    <submittedName>
        <fullName evidence="2">Isoprenylcysteine carboxylmethyltransferase family protein</fullName>
    </submittedName>
</protein>
<dbReference type="EMBL" id="JABWGO010000002">
    <property type="protein sequence ID" value="NUW41195.1"/>
    <property type="molecule type" value="Genomic_DNA"/>
</dbReference>
<feature type="transmembrane region" description="Helical" evidence="1">
    <location>
        <begin position="6"/>
        <end position="24"/>
    </location>
</feature>
<accession>A0A7Y6MBT1</accession>
<feature type="transmembrane region" description="Helical" evidence="1">
    <location>
        <begin position="65"/>
        <end position="86"/>
    </location>
</feature>
<organism evidence="2 3">
    <name type="scientific">Nonomuraea rhodomycinica</name>
    <dbReference type="NCBI Taxonomy" id="1712872"/>
    <lineage>
        <taxon>Bacteria</taxon>
        <taxon>Bacillati</taxon>
        <taxon>Actinomycetota</taxon>
        <taxon>Actinomycetes</taxon>
        <taxon>Streptosporangiales</taxon>
        <taxon>Streptosporangiaceae</taxon>
        <taxon>Nonomuraea</taxon>
    </lineage>
</organism>
<comment type="caution">
    <text evidence="2">The sequence shown here is derived from an EMBL/GenBank/DDBJ whole genome shotgun (WGS) entry which is preliminary data.</text>
</comment>
<dbReference type="Gene3D" id="1.20.120.1630">
    <property type="match status" value="1"/>
</dbReference>
<name>A0A7Y6MBT1_9ACTN</name>
<keyword evidence="1" id="KW-1133">Transmembrane helix</keyword>
<evidence type="ECO:0000313" key="3">
    <source>
        <dbReference type="Proteomes" id="UP000546126"/>
    </source>
</evidence>
<keyword evidence="1" id="KW-0812">Transmembrane</keyword>
<feature type="transmembrane region" description="Helical" evidence="1">
    <location>
        <begin position="98"/>
        <end position="118"/>
    </location>
</feature>
<feature type="transmembrane region" description="Helical" evidence="1">
    <location>
        <begin position="124"/>
        <end position="145"/>
    </location>
</feature>
<keyword evidence="3" id="KW-1185">Reference proteome</keyword>
<keyword evidence="1" id="KW-0472">Membrane</keyword>
<feature type="transmembrane region" description="Helical" evidence="1">
    <location>
        <begin position="243"/>
        <end position="271"/>
    </location>
</feature>
<evidence type="ECO:0000256" key="1">
    <source>
        <dbReference type="SAM" id="Phobius"/>
    </source>
</evidence>
<gene>
    <name evidence="2" type="ORF">HT134_13735</name>
</gene>
<feature type="transmembrane region" description="Helical" evidence="1">
    <location>
        <begin position="157"/>
        <end position="177"/>
    </location>
</feature>